<dbReference type="Proteomes" id="UP000799779">
    <property type="component" value="Unassembled WGS sequence"/>
</dbReference>
<feature type="transmembrane region" description="Helical" evidence="1">
    <location>
        <begin position="72"/>
        <end position="92"/>
    </location>
</feature>
<feature type="transmembrane region" description="Helical" evidence="1">
    <location>
        <begin position="304"/>
        <end position="326"/>
    </location>
</feature>
<proteinExistence type="predicted"/>
<sequence>EKVQAKVSKLQDRTAGWRFGVRFCAISTFSVCLLNLSATIWAARTPGNTGPAPGQATLFAGDCKKANTLNTWLHVLVNALGTIILASSNYCMQILSAPTRREVDRAHGKGQGLDIGILSLRNLRNISKRRTVLWSILAISSLPLHLLYDRDTIFFSDPDDNFYDPSDTYLNPSLIRAFQNASSWYEFSNYYEHVELRDLNSKKLLNRMDNAACINTLSGPFPAPEPVLVVSDNATVPAIMSFATYSGNWVCGIEFSENSNPLPCKYSTDLDYIRSHSSEWSPFPGFRVAYCLSKKLANPCKVQLHVTIAIIVTALNFTKGLIMLLLSKAFFEDPLLTLGDAVASFLENREPSTPGNSLLASERLQTDARDSHPGLRVFRFRRNFLFASSSKRRWVFTISLYISTMIVAAVYLAHAVRDLKDHLGFSGMSQVLRKIPFGQATSVTSLYLPNSSSDYAFVRMALVANTPQTVVSCLYVLYNGLFTAMSGALEWNSYARHRKGLRVSAKPKGDQKGAYFLELPYRIAIPLMVCSGVLHWLVSQAFFLATTIASFADGTPLSWSPLALLLAIVVSSLFVIILVFAGFWRLTTIIPPVANNSLAISAACHPPKSEDGWKTATSKVQWGVTGSSSQPYEPARFQIGHCSFSMDEVEPPEEGCLY</sequence>
<accession>A0A6A5WFR4</accession>
<feature type="transmembrane region" description="Helical" evidence="1">
    <location>
        <begin position="21"/>
        <end position="43"/>
    </location>
</feature>
<dbReference type="Pfam" id="PF20163">
    <property type="entry name" value="DUF6536"/>
    <property type="match status" value="1"/>
</dbReference>
<organism evidence="3 4">
    <name type="scientific">Amniculicola lignicola CBS 123094</name>
    <dbReference type="NCBI Taxonomy" id="1392246"/>
    <lineage>
        <taxon>Eukaryota</taxon>
        <taxon>Fungi</taxon>
        <taxon>Dikarya</taxon>
        <taxon>Ascomycota</taxon>
        <taxon>Pezizomycotina</taxon>
        <taxon>Dothideomycetes</taxon>
        <taxon>Pleosporomycetidae</taxon>
        <taxon>Pleosporales</taxon>
        <taxon>Amniculicolaceae</taxon>
        <taxon>Amniculicola</taxon>
    </lineage>
</organism>
<keyword evidence="1" id="KW-0472">Membrane</keyword>
<protein>
    <recommendedName>
        <fullName evidence="2">DUF6536 domain-containing protein</fullName>
    </recommendedName>
</protein>
<reference evidence="3" key="1">
    <citation type="journal article" date="2020" name="Stud. Mycol.">
        <title>101 Dothideomycetes genomes: a test case for predicting lifestyles and emergence of pathogens.</title>
        <authorList>
            <person name="Haridas S."/>
            <person name="Albert R."/>
            <person name="Binder M."/>
            <person name="Bloem J."/>
            <person name="Labutti K."/>
            <person name="Salamov A."/>
            <person name="Andreopoulos B."/>
            <person name="Baker S."/>
            <person name="Barry K."/>
            <person name="Bills G."/>
            <person name="Bluhm B."/>
            <person name="Cannon C."/>
            <person name="Castanera R."/>
            <person name="Culley D."/>
            <person name="Daum C."/>
            <person name="Ezra D."/>
            <person name="Gonzalez J."/>
            <person name="Henrissat B."/>
            <person name="Kuo A."/>
            <person name="Liang C."/>
            <person name="Lipzen A."/>
            <person name="Lutzoni F."/>
            <person name="Magnuson J."/>
            <person name="Mondo S."/>
            <person name="Nolan M."/>
            <person name="Ohm R."/>
            <person name="Pangilinan J."/>
            <person name="Park H.-J."/>
            <person name="Ramirez L."/>
            <person name="Alfaro M."/>
            <person name="Sun H."/>
            <person name="Tritt A."/>
            <person name="Yoshinaga Y."/>
            <person name="Zwiers L.-H."/>
            <person name="Turgeon B."/>
            <person name="Goodwin S."/>
            <person name="Spatafora J."/>
            <person name="Crous P."/>
            <person name="Grigoriev I."/>
        </authorList>
    </citation>
    <scope>NUCLEOTIDE SEQUENCE</scope>
    <source>
        <strain evidence="3">CBS 123094</strain>
    </source>
</reference>
<keyword evidence="1" id="KW-0812">Transmembrane</keyword>
<gene>
    <name evidence="3" type="ORF">P154DRAFT_413151</name>
</gene>
<dbReference type="InterPro" id="IPR046623">
    <property type="entry name" value="DUF6536"/>
</dbReference>
<dbReference type="PANTHER" id="PTHR35395:SF1">
    <property type="entry name" value="DUF6536 DOMAIN-CONTAINING PROTEIN"/>
    <property type="match status" value="1"/>
</dbReference>
<keyword evidence="1" id="KW-1133">Transmembrane helix</keyword>
<name>A0A6A5WFR4_9PLEO</name>
<evidence type="ECO:0000259" key="2">
    <source>
        <dbReference type="Pfam" id="PF20163"/>
    </source>
</evidence>
<feature type="transmembrane region" description="Helical" evidence="1">
    <location>
        <begin position="394"/>
        <end position="413"/>
    </location>
</feature>
<feature type="domain" description="DUF6536" evidence="2">
    <location>
        <begin position="17"/>
        <end position="149"/>
    </location>
</feature>
<evidence type="ECO:0000313" key="3">
    <source>
        <dbReference type="EMBL" id="KAF1996466.1"/>
    </source>
</evidence>
<evidence type="ECO:0000313" key="4">
    <source>
        <dbReference type="Proteomes" id="UP000799779"/>
    </source>
</evidence>
<evidence type="ECO:0000256" key="1">
    <source>
        <dbReference type="SAM" id="Phobius"/>
    </source>
</evidence>
<feature type="transmembrane region" description="Helical" evidence="1">
    <location>
        <begin position="558"/>
        <end position="584"/>
    </location>
</feature>
<dbReference type="EMBL" id="ML977625">
    <property type="protein sequence ID" value="KAF1996466.1"/>
    <property type="molecule type" value="Genomic_DNA"/>
</dbReference>
<feature type="non-terminal residue" evidence="3">
    <location>
        <position position="658"/>
    </location>
</feature>
<dbReference type="AlphaFoldDB" id="A0A6A5WFR4"/>
<dbReference type="OrthoDB" id="5429634at2759"/>
<feature type="non-terminal residue" evidence="3">
    <location>
        <position position="1"/>
    </location>
</feature>
<keyword evidence="4" id="KW-1185">Reference proteome</keyword>
<dbReference type="PANTHER" id="PTHR35395">
    <property type="entry name" value="DUF6536 DOMAIN-CONTAINING PROTEIN"/>
    <property type="match status" value="1"/>
</dbReference>